<organism evidence="1 2">
    <name type="scientific">Orbilia oligospora</name>
    <name type="common">Nematode-trapping fungus</name>
    <name type="synonym">Arthrobotrys oligospora</name>
    <dbReference type="NCBI Taxonomy" id="2813651"/>
    <lineage>
        <taxon>Eukaryota</taxon>
        <taxon>Fungi</taxon>
        <taxon>Dikarya</taxon>
        <taxon>Ascomycota</taxon>
        <taxon>Pezizomycotina</taxon>
        <taxon>Orbiliomycetes</taxon>
        <taxon>Orbiliales</taxon>
        <taxon>Orbiliaceae</taxon>
        <taxon>Orbilia</taxon>
    </lineage>
</organism>
<accession>A0A8H2DQS7</accession>
<sequence length="153" mass="17344">MLYGLTTWPGRCIYTGYLHSFAHHVRGTYACMGELFGKKSNTNSCSSGICQKPKVVTISDAGVKANEESRHWPGGTSYGQRFDRLRIPPAMRYPSQGFSHSEFDAHKFILARDLYIMGETFSCFSRHKTDWTIWKKLALEGPPLQKKGLVYTV</sequence>
<proteinExistence type="predicted"/>
<evidence type="ECO:0000313" key="2">
    <source>
        <dbReference type="Proteomes" id="UP000297595"/>
    </source>
</evidence>
<dbReference type="AlphaFoldDB" id="A0A8H2DQS7"/>
<dbReference type="Proteomes" id="UP000297595">
    <property type="component" value="Unassembled WGS sequence"/>
</dbReference>
<evidence type="ECO:0000313" key="1">
    <source>
        <dbReference type="EMBL" id="TGJ63298.1"/>
    </source>
</evidence>
<gene>
    <name evidence="1" type="ORF">EYR41_011230</name>
</gene>
<name>A0A8H2DQS7_ORBOL</name>
<comment type="caution">
    <text evidence="1">The sequence shown here is derived from an EMBL/GenBank/DDBJ whole genome shotgun (WGS) entry which is preliminary data.</text>
</comment>
<protein>
    <submittedName>
        <fullName evidence="1">Uncharacterized protein</fullName>
    </submittedName>
</protein>
<dbReference type="EMBL" id="SOZJ01000008">
    <property type="protein sequence ID" value="TGJ63298.1"/>
    <property type="molecule type" value="Genomic_DNA"/>
</dbReference>
<reference evidence="1 2" key="1">
    <citation type="submission" date="2019-03" db="EMBL/GenBank/DDBJ databases">
        <title>Nematode-trapping fungi genome.</title>
        <authorList>
            <person name="Vidal-Diez De Ulzurrun G."/>
        </authorList>
    </citation>
    <scope>NUCLEOTIDE SEQUENCE [LARGE SCALE GENOMIC DNA]</scope>
    <source>
        <strain evidence="1 2">TWF154</strain>
    </source>
</reference>